<reference evidence="2 3" key="1">
    <citation type="submission" date="2020-08" db="EMBL/GenBank/DDBJ databases">
        <authorList>
            <person name="Koutsovoulos G."/>
            <person name="Danchin GJ E."/>
        </authorList>
    </citation>
    <scope>NUCLEOTIDE SEQUENCE [LARGE SCALE GENOMIC DNA]</scope>
</reference>
<protein>
    <submittedName>
        <fullName evidence="2">Uncharacterized protein</fullName>
    </submittedName>
</protein>
<sequence length="202" mass="22721">MSNTNSASSLSPMRWVLNQDARNCSGIMCPPDTLCLRPEHFSVPTHCVHKSVMDNVAKHLSNGPIYLCNDGIVQNIIVGMLVVIILVQIALFSLFYWRSSIKKVSVNKREKKNSRKDGYNNKSLSPSICNTLTTNLTNLELMAPQLDLPSRSKPTHLCERNDQYTILTPPQLNFPTRFCERNDQSANSSSFSSEYSAPYHNV</sequence>
<comment type="caution">
    <text evidence="2">The sequence shown here is derived from an EMBL/GenBank/DDBJ whole genome shotgun (WGS) entry which is preliminary data.</text>
</comment>
<proteinExistence type="predicted"/>
<evidence type="ECO:0000313" key="3">
    <source>
        <dbReference type="Proteomes" id="UP000580250"/>
    </source>
</evidence>
<gene>
    <name evidence="2" type="ORF">MENT_LOCUS4242</name>
</gene>
<feature type="transmembrane region" description="Helical" evidence="1">
    <location>
        <begin position="76"/>
        <end position="97"/>
    </location>
</feature>
<keyword evidence="1" id="KW-0472">Membrane</keyword>
<keyword evidence="1" id="KW-1133">Transmembrane helix</keyword>
<evidence type="ECO:0000256" key="1">
    <source>
        <dbReference type="SAM" id="Phobius"/>
    </source>
</evidence>
<evidence type="ECO:0000313" key="2">
    <source>
        <dbReference type="EMBL" id="CAD2134092.1"/>
    </source>
</evidence>
<name>A0A6V7TU81_MELEN</name>
<organism evidence="2 3">
    <name type="scientific">Meloidogyne enterolobii</name>
    <name type="common">Root-knot nematode worm</name>
    <name type="synonym">Meloidogyne mayaguensis</name>
    <dbReference type="NCBI Taxonomy" id="390850"/>
    <lineage>
        <taxon>Eukaryota</taxon>
        <taxon>Metazoa</taxon>
        <taxon>Ecdysozoa</taxon>
        <taxon>Nematoda</taxon>
        <taxon>Chromadorea</taxon>
        <taxon>Rhabditida</taxon>
        <taxon>Tylenchina</taxon>
        <taxon>Tylenchomorpha</taxon>
        <taxon>Tylenchoidea</taxon>
        <taxon>Meloidogynidae</taxon>
        <taxon>Meloidogyninae</taxon>
        <taxon>Meloidogyne</taxon>
    </lineage>
</organism>
<dbReference type="AlphaFoldDB" id="A0A6V7TU81"/>
<dbReference type="Proteomes" id="UP000580250">
    <property type="component" value="Unassembled WGS sequence"/>
</dbReference>
<accession>A0A6V7TU81</accession>
<keyword evidence="1" id="KW-0812">Transmembrane</keyword>
<dbReference type="EMBL" id="CAJEWN010000014">
    <property type="protein sequence ID" value="CAD2134092.1"/>
    <property type="molecule type" value="Genomic_DNA"/>
</dbReference>